<dbReference type="PANTHER" id="PTHR12599:SF0">
    <property type="entry name" value="PTERIN-4-ALPHA-CARBINOLAMINE DEHYDRATASE"/>
    <property type="match status" value="1"/>
</dbReference>
<dbReference type="GO" id="GO:0008124">
    <property type="term" value="F:4-alpha-hydroxytetrahydrobiopterin dehydratase activity"/>
    <property type="evidence" value="ECO:0007669"/>
    <property type="project" value="UniProtKB-UniRule"/>
</dbReference>
<dbReference type="Gene3D" id="3.30.1360.20">
    <property type="entry name" value="Transcriptional coactivator/pterin dehydratase"/>
    <property type="match status" value="1"/>
</dbReference>
<evidence type="ECO:0000313" key="5">
    <source>
        <dbReference type="EMBL" id="QQR92202.1"/>
    </source>
</evidence>
<reference evidence="5" key="1">
    <citation type="submission" date="2020-11" db="EMBL/GenBank/DDBJ databases">
        <title>Connecting structure to function with the recovery of over 1000 high-quality activated sludge metagenome-assembled genomes encoding full-length rRNA genes using long-read sequencing.</title>
        <authorList>
            <person name="Singleton C.M."/>
            <person name="Petriglieri F."/>
            <person name="Kristensen J.M."/>
            <person name="Kirkegaard R.H."/>
            <person name="Michaelsen T.Y."/>
            <person name="Andersen M.H."/>
            <person name="Karst S.M."/>
            <person name="Dueholm M.S."/>
            <person name="Nielsen P.H."/>
            <person name="Albertsen M."/>
        </authorList>
    </citation>
    <scope>NUCLEOTIDE SEQUENCE</scope>
    <source>
        <strain evidence="5">Fred_18-Q3-R57-64_BAT3C.431</strain>
    </source>
</reference>
<evidence type="ECO:0000256" key="1">
    <source>
        <dbReference type="ARBA" id="ARBA00001554"/>
    </source>
</evidence>
<organism evidence="5">
    <name type="scientific">Candidatus Iainarchaeum sp</name>
    <dbReference type="NCBI Taxonomy" id="3101447"/>
    <lineage>
        <taxon>Archaea</taxon>
        <taxon>Candidatus Iainarchaeota</taxon>
        <taxon>Candidatus Iainarchaeia</taxon>
        <taxon>Candidatus Iainarchaeales</taxon>
        <taxon>Candidatus Iainarchaeaceae</taxon>
        <taxon>Candidatus Iainarchaeum</taxon>
    </lineage>
</organism>
<dbReference type="SUPFAM" id="SSF55248">
    <property type="entry name" value="PCD-like"/>
    <property type="match status" value="1"/>
</dbReference>
<dbReference type="HAMAP" id="MF_00434">
    <property type="entry name" value="Pterin_4_alpha"/>
    <property type="match status" value="1"/>
</dbReference>
<comment type="similarity">
    <text evidence="2 4">Belongs to the pterin-4-alpha-carbinolamine dehydratase family.</text>
</comment>
<dbReference type="NCBIfam" id="NF002017">
    <property type="entry name" value="PRK00823.1-2"/>
    <property type="match status" value="1"/>
</dbReference>
<dbReference type="EC" id="4.2.1.96" evidence="4"/>
<gene>
    <name evidence="5" type="ORF">IPJ89_03505</name>
</gene>
<comment type="catalytic activity">
    <reaction evidence="1 4">
        <text>(4aS,6R)-4a-hydroxy-L-erythro-5,6,7,8-tetrahydrobiopterin = (6R)-L-erythro-6,7-dihydrobiopterin + H2O</text>
        <dbReference type="Rhea" id="RHEA:11920"/>
        <dbReference type="ChEBI" id="CHEBI:15377"/>
        <dbReference type="ChEBI" id="CHEBI:15642"/>
        <dbReference type="ChEBI" id="CHEBI:43120"/>
        <dbReference type="EC" id="4.2.1.96"/>
    </reaction>
</comment>
<dbReference type="PANTHER" id="PTHR12599">
    <property type="entry name" value="PTERIN-4-ALPHA-CARBINOLAMINE DEHYDRATASE"/>
    <property type="match status" value="1"/>
</dbReference>
<dbReference type="EMBL" id="CP064981">
    <property type="protein sequence ID" value="QQR92202.1"/>
    <property type="molecule type" value="Genomic_DNA"/>
</dbReference>
<accession>A0A7T9DJ15</accession>
<dbReference type="InterPro" id="IPR036428">
    <property type="entry name" value="PCD_sf"/>
</dbReference>
<dbReference type="InterPro" id="IPR001533">
    <property type="entry name" value="Pterin_deHydtase"/>
</dbReference>
<keyword evidence="3 4" id="KW-0456">Lyase</keyword>
<evidence type="ECO:0000256" key="3">
    <source>
        <dbReference type="ARBA" id="ARBA00023239"/>
    </source>
</evidence>
<proteinExistence type="inferred from homology"/>
<name>A0A7T9DJ15_9ARCH</name>
<evidence type="ECO:0000256" key="2">
    <source>
        <dbReference type="ARBA" id="ARBA00006472"/>
    </source>
</evidence>
<dbReference type="Proteomes" id="UP000596004">
    <property type="component" value="Chromosome"/>
</dbReference>
<dbReference type="Pfam" id="PF01329">
    <property type="entry name" value="Pterin_4a"/>
    <property type="match status" value="1"/>
</dbReference>
<evidence type="ECO:0000256" key="4">
    <source>
        <dbReference type="HAMAP-Rule" id="MF_00434"/>
    </source>
</evidence>
<protein>
    <recommendedName>
        <fullName evidence="4">Putative pterin-4-alpha-carbinolamine dehydratase</fullName>
        <shortName evidence="4">PHS</shortName>
        <ecNumber evidence="4">4.2.1.96</ecNumber>
    </recommendedName>
    <alternativeName>
        <fullName evidence="4">4-alpha-hydroxy-tetrahydropterin dehydratase</fullName>
    </alternativeName>
    <alternativeName>
        <fullName evidence="4">Pterin carbinolamine dehydratase</fullName>
        <shortName evidence="4">PCD</shortName>
    </alternativeName>
</protein>
<dbReference type="AlphaFoldDB" id="A0A7T9DJ15"/>
<dbReference type="CDD" id="cd00913">
    <property type="entry name" value="PCD_DCoH_subfamily_a"/>
    <property type="match status" value="1"/>
</dbReference>
<dbReference type="GO" id="GO:0006729">
    <property type="term" value="P:tetrahydrobiopterin biosynthetic process"/>
    <property type="evidence" value="ECO:0007669"/>
    <property type="project" value="InterPro"/>
</dbReference>
<sequence length="115" mass="13038">MPARSSVSPSLKKLGSHCVPCEGGVPPLSKKEALALLHELTRWDLVGKKIEREFQFKDFKEAMRFVEKVAGLAESEGHHPDIHIHWNKVRLELWTHAIGGLSPNDFILAHKINWI</sequence>